<sequence length="300" mass="32607">MNGVIVIDKPHGFTSFDVVAVMRRACGQKKIGHTGTLDPMATGVLPLLLGCATRAEPLLDDSGKEYEASFRFGFSTDTEDTTGRVTAQSGVRVTREEILRRIPEFAGEILQTPPMYSAVHKDGKRLYELARQGVEVEREKRPVTITRLELLAFDEERQEGRLAVACSKGTYIRTLCADLALSCGSLGVMSALRRTRAAGFGLDDAVPLEQARELPREELARRVLPVDVLFQARPRVSVSAAQAARFANGGGLSLQRTSVPKGITGGAELRVYAPDGKFLGLGRVDPAAGELRVLRLFPQD</sequence>
<dbReference type="InterPro" id="IPR020103">
    <property type="entry name" value="PsdUridine_synth_cat_dom_sf"/>
</dbReference>
<dbReference type="InterPro" id="IPR032819">
    <property type="entry name" value="TruB_C"/>
</dbReference>
<dbReference type="Gene3D" id="3.30.2350.10">
    <property type="entry name" value="Pseudouridine synthase"/>
    <property type="match status" value="1"/>
</dbReference>
<comment type="caution">
    <text evidence="9">The sequence shown here is derived from an EMBL/GenBank/DDBJ whole genome shotgun (WGS) entry which is preliminary data.</text>
</comment>
<organism evidence="9 10">
    <name type="scientific">Candidatus Gallacutalibacter pullicola</name>
    <dbReference type="NCBI Taxonomy" id="2840830"/>
    <lineage>
        <taxon>Bacteria</taxon>
        <taxon>Bacillati</taxon>
        <taxon>Bacillota</taxon>
        <taxon>Clostridia</taxon>
        <taxon>Eubacteriales</taxon>
        <taxon>Candidatus Gallacutalibacter</taxon>
    </lineage>
</organism>
<dbReference type="CDD" id="cd02573">
    <property type="entry name" value="PseudoU_synth_EcTruB"/>
    <property type="match status" value="1"/>
</dbReference>
<keyword evidence="3 5" id="KW-0819">tRNA processing</keyword>
<evidence type="ECO:0000256" key="2">
    <source>
        <dbReference type="ARBA" id="ARBA00005642"/>
    </source>
</evidence>
<dbReference type="PANTHER" id="PTHR13767">
    <property type="entry name" value="TRNA-PSEUDOURIDINE SYNTHASE"/>
    <property type="match status" value="1"/>
</dbReference>
<accession>A0A9D1DQE7</accession>
<evidence type="ECO:0000259" key="8">
    <source>
        <dbReference type="Pfam" id="PF16198"/>
    </source>
</evidence>
<dbReference type="GO" id="GO:0031119">
    <property type="term" value="P:tRNA pseudouridine synthesis"/>
    <property type="evidence" value="ECO:0007669"/>
    <property type="project" value="UniProtKB-UniRule"/>
</dbReference>
<comment type="similarity">
    <text evidence="2 5">Belongs to the pseudouridine synthase TruB family. Type 1 subfamily.</text>
</comment>
<evidence type="ECO:0000313" key="9">
    <source>
        <dbReference type="EMBL" id="HIR57002.1"/>
    </source>
</evidence>
<feature type="active site" description="Nucleophile" evidence="5">
    <location>
        <position position="38"/>
    </location>
</feature>
<dbReference type="SUPFAM" id="SSF55120">
    <property type="entry name" value="Pseudouridine synthase"/>
    <property type="match status" value="1"/>
</dbReference>
<evidence type="ECO:0000256" key="1">
    <source>
        <dbReference type="ARBA" id="ARBA00000385"/>
    </source>
</evidence>
<dbReference type="EC" id="5.4.99.25" evidence="5"/>
<evidence type="ECO:0000259" key="6">
    <source>
        <dbReference type="Pfam" id="PF01509"/>
    </source>
</evidence>
<feature type="domain" description="tRNA pseudouridine synthase II TruB subfamily 1 C-terminal" evidence="7">
    <location>
        <begin position="234"/>
        <end position="296"/>
    </location>
</feature>
<evidence type="ECO:0000256" key="4">
    <source>
        <dbReference type="ARBA" id="ARBA00023235"/>
    </source>
</evidence>
<evidence type="ECO:0000256" key="5">
    <source>
        <dbReference type="HAMAP-Rule" id="MF_01080"/>
    </source>
</evidence>
<protein>
    <recommendedName>
        <fullName evidence="5">tRNA pseudouridine synthase B</fullName>
        <ecNumber evidence="5">5.4.99.25</ecNumber>
    </recommendedName>
    <alternativeName>
        <fullName evidence="5">tRNA pseudouridine(55) synthase</fullName>
        <shortName evidence="5">Psi55 synthase</shortName>
    </alternativeName>
    <alternativeName>
        <fullName evidence="5">tRNA pseudouridylate synthase</fullName>
    </alternativeName>
    <alternativeName>
        <fullName evidence="5">tRNA-uridine isomerase</fullName>
    </alternativeName>
</protein>
<gene>
    <name evidence="5 9" type="primary">truB</name>
    <name evidence="9" type="ORF">IAA54_04980</name>
</gene>
<reference evidence="9" key="1">
    <citation type="submission" date="2020-10" db="EMBL/GenBank/DDBJ databases">
        <authorList>
            <person name="Gilroy R."/>
        </authorList>
    </citation>
    <scope>NUCLEOTIDE SEQUENCE</scope>
    <source>
        <strain evidence="9">ChiSjej1B19-7085</strain>
    </source>
</reference>
<keyword evidence="4 5" id="KW-0413">Isomerase</keyword>
<comment type="catalytic activity">
    <reaction evidence="1 5">
        <text>uridine(55) in tRNA = pseudouridine(55) in tRNA</text>
        <dbReference type="Rhea" id="RHEA:42532"/>
        <dbReference type="Rhea" id="RHEA-COMP:10101"/>
        <dbReference type="Rhea" id="RHEA-COMP:10102"/>
        <dbReference type="ChEBI" id="CHEBI:65314"/>
        <dbReference type="ChEBI" id="CHEBI:65315"/>
        <dbReference type="EC" id="5.4.99.25"/>
    </reaction>
</comment>
<evidence type="ECO:0000313" key="10">
    <source>
        <dbReference type="Proteomes" id="UP000886785"/>
    </source>
</evidence>
<reference evidence="9" key="2">
    <citation type="journal article" date="2021" name="PeerJ">
        <title>Extensive microbial diversity within the chicken gut microbiome revealed by metagenomics and culture.</title>
        <authorList>
            <person name="Gilroy R."/>
            <person name="Ravi A."/>
            <person name="Getino M."/>
            <person name="Pursley I."/>
            <person name="Horton D.L."/>
            <person name="Alikhan N.F."/>
            <person name="Baker D."/>
            <person name="Gharbi K."/>
            <person name="Hall N."/>
            <person name="Watson M."/>
            <person name="Adriaenssens E.M."/>
            <person name="Foster-Nyarko E."/>
            <person name="Jarju S."/>
            <person name="Secka A."/>
            <person name="Antonio M."/>
            <person name="Oren A."/>
            <person name="Chaudhuri R.R."/>
            <person name="La Ragione R."/>
            <person name="Hildebrand F."/>
            <person name="Pallen M.J."/>
        </authorList>
    </citation>
    <scope>NUCLEOTIDE SEQUENCE</scope>
    <source>
        <strain evidence="9">ChiSjej1B19-7085</strain>
    </source>
</reference>
<dbReference type="HAMAP" id="MF_01080">
    <property type="entry name" value="TruB_bact"/>
    <property type="match status" value="1"/>
</dbReference>
<evidence type="ECO:0000259" key="7">
    <source>
        <dbReference type="Pfam" id="PF09157"/>
    </source>
</evidence>
<dbReference type="Pfam" id="PF16198">
    <property type="entry name" value="TruB_C_2"/>
    <property type="match status" value="1"/>
</dbReference>
<comment type="function">
    <text evidence="5">Responsible for synthesis of pseudouridine from uracil-55 in the psi GC loop of transfer RNAs.</text>
</comment>
<dbReference type="EMBL" id="DVHF01000055">
    <property type="protein sequence ID" value="HIR57002.1"/>
    <property type="molecule type" value="Genomic_DNA"/>
</dbReference>
<feature type="domain" description="tRNA pseudouridylate synthase B C-terminal" evidence="8">
    <location>
        <begin position="173"/>
        <end position="230"/>
    </location>
</feature>
<proteinExistence type="inferred from homology"/>
<dbReference type="GO" id="GO:0003723">
    <property type="term" value="F:RNA binding"/>
    <property type="evidence" value="ECO:0007669"/>
    <property type="project" value="InterPro"/>
</dbReference>
<name>A0A9D1DQE7_9FIRM</name>
<dbReference type="PANTHER" id="PTHR13767:SF2">
    <property type="entry name" value="PSEUDOURIDYLATE SYNTHASE TRUB1"/>
    <property type="match status" value="1"/>
</dbReference>
<dbReference type="NCBIfam" id="TIGR00431">
    <property type="entry name" value="TruB"/>
    <property type="match status" value="1"/>
</dbReference>
<dbReference type="Proteomes" id="UP000886785">
    <property type="component" value="Unassembled WGS sequence"/>
</dbReference>
<dbReference type="InterPro" id="IPR014780">
    <property type="entry name" value="tRNA_psdUridine_synth_TruB"/>
</dbReference>
<dbReference type="InterPro" id="IPR015240">
    <property type="entry name" value="tRNA_sdUridine_synth_fam1_C"/>
</dbReference>
<feature type="domain" description="Pseudouridine synthase II N-terminal" evidence="6">
    <location>
        <begin position="23"/>
        <end position="172"/>
    </location>
</feature>
<dbReference type="InterPro" id="IPR002501">
    <property type="entry name" value="PsdUridine_synth_N"/>
</dbReference>
<dbReference type="Pfam" id="PF01509">
    <property type="entry name" value="TruB_N"/>
    <property type="match status" value="1"/>
</dbReference>
<dbReference type="AlphaFoldDB" id="A0A9D1DQE7"/>
<evidence type="ECO:0000256" key="3">
    <source>
        <dbReference type="ARBA" id="ARBA00022694"/>
    </source>
</evidence>
<dbReference type="GO" id="GO:1990481">
    <property type="term" value="P:mRNA pseudouridine synthesis"/>
    <property type="evidence" value="ECO:0007669"/>
    <property type="project" value="TreeGrafter"/>
</dbReference>
<dbReference type="GO" id="GO:0160148">
    <property type="term" value="F:tRNA pseudouridine(55) synthase activity"/>
    <property type="evidence" value="ECO:0007669"/>
    <property type="project" value="UniProtKB-EC"/>
</dbReference>
<dbReference type="Pfam" id="PF09157">
    <property type="entry name" value="TruB-C_2"/>
    <property type="match status" value="1"/>
</dbReference>